<keyword evidence="2" id="KW-0479">Metal-binding</keyword>
<dbReference type="AlphaFoldDB" id="A0A081NJH6"/>
<evidence type="ECO:0000256" key="2">
    <source>
        <dbReference type="ARBA" id="ARBA00022723"/>
    </source>
</evidence>
<dbReference type="InterPro" id="IPR019734">
    <property type="entry name" value="TPR_rpt"/>
</dbReference>
<evidence type="ECO:0000256" key="5">
    <source>
        <dbReference type="ARBA" id="ARBA00023049"/>
    </source>
</evidence>
<keyword evidence="6" id="KW-0802">TPR repeat</keyword>
<evidence type="ECO:0000259" key="8">
    <source>
        <dbReference type="Pfam" id="PF01435"/>
    </source>
</evidence>
<dbReference type="Gene3D" id="3.30.2010.10">
    <property type="entry name" value="Metalloproteases ('zincins'), catalytic domain"/>
    <property type="match status" value="1"/>
</dbReference>
<feature type="repeat" description="TPR" evidence="6">
    <location>
        <begin position="340"/>
        <end position="373"/>
    </location>
</feature>
<dbReference type="GO" id="GO:0004222">
    <property type="term" value="F:metalloendopeptidase activity"/>
    <property type="evidence" value="ECO:0007669"/>
    <property type="project" value="InterPro"/>
</dbReference>
<keyword evidence="10" id="KW-1185">Reference proteome</keyword>
<dbReference type="PROSITE" id="PS51257">
    <property type="entry name" value="PROKAR_LIPOPROTEIN"/>
    <property type="match status" value="1"/>
</dbReference>
<dbReference type="Gene3D" id="1.25.40.10">
    <property type="entry name" value="Tetratricopeptide repeat domain"/>
    <property type="match status" value="1"/>
</dbReference>
<dbReference type="PROSITE" id="PS50005">
    <property type="entry name" value="TPR"/>
    <property type="match status" value="1"/>
</dbReference>
<dbReference type="GO" id="GO:0051603">
    <property type="term" value="P:proteolysis involved in protein catabolic process"/>
    <property type="evidence" value="ECO:0007669"/>
    <property type="project" value="TreeGrafter"/>
</dbReference>
<organism evidence="9 10">
    <name type="scientific">Endozoicomonas numazuensis</name>
    <dbReference type="NCBI Taxonomy" id="1137799"/>
    <lineage>
        <taxon>Bacteria</taxon>
        <taxon>Pseudomonadati</taxon>
        <taxon>Pseudomonadota</taxon>
        <taxon>Gammaproteobacteria</taxon>
        <taxon>Oceanospirillales</taxon>
        <taxon>Endozoicomonadaceae</taxon>
        <taxon>Endozoicomonas</taxon>
    </lineage>
</organism>
<dbReference type="GO" id="GO:0046872">
    <property type="term" value="F:metal ion binding"/>
    <property type="evidence" value="ECO:0007669"/>
    <property type="project" value="UniProtKB-KW"/>
</dbReference>
<sequence length="386" mass="44051">MPFRHFEFEGLNMQWKALAVVSTMLIAGCSTSHIKPYSSADVAKAEGEENRLWHSADRYEKQLKNSSRVYGNETLQVYLQGIMDKLYPEFKGNIRVYVLKQPVLNAFALPNGGVYVNTGLIAAMENEAQLAAVLAHEGIHYINRHSMKQREVRKMTSAFATATMLAGFPLLGSVGLASTVTGYSRDLEREADDEGYIRLVEAGYDPSQSTVAFEALAREARASEVKRPMFFSTHPAMEERIEHFQKLQEKDDKVRGKDIHADRYQSHVEHLRKEVLKNKLETGRYSEIIATFEAPSQEALYDETDQYILAEAFRMRDKVDDKGKAIALYKELMTFDENYAPPYKAMGLLSYKEKDFSQAKVFLKKYLELEPESTDGPFIKQYLEML</sequence>
<dbReference type="Proteomes" id="UP000028073">
    <property type="component" value="Unassembled WGS sequence"/>
</dbReference>
<dbReference type="SUPFAM" id="SSF48452">
    <property type="entry name" value="TPR-like"/>
    <property type="match status" value="1"/>
</dbReference>
<reference evidence="9 10" key="1">
    <citation type="submission" date="2014-06" db="EMBL/GenBank/DDBJ databases">
        <title>Whole Genome Sequences of Three Symbiotic Endozoicomonas Bacteria.</title>
        <authorList>
            <person name="Neave M.J."/>
            <person name="Apprill A."/>
            <person name="Voolstra C.R."/>
        </authorList>
    </citation>
    <scope>NUCLEOTIDE SEQUENCE [LARGE SCALE GENOMIC DNA]</scope>
    <source>
        <strain evidence="9 10">DSM 25634</strain>
    </source>
</reference>
<comment type="caution">
    <text evidence="9">The sequence shown here is derived from an EMBL/GenBank/DDBJ whole genome shotgun (WGS) entry which is preliminary data.</text>
</comment>
<evidence type="ECO:0000313" key="9">
    <source>
        <dbReference type="EMBL" id="KEQ18599.1"/>
    </source>
</evidence>
<dbReference type="PANTHER" id="PTHR22726">
    <property type="entry name" value="METALLOENDOPEPTIDASE OMA1"/>
    <property type="match status" value="1"/>
</dbReference>
<evidence type="ECO:0000313" key="10">
    <source>
        <dbReference type="Proteomes" id="UP000028073"/>
    </source>
</evidence>
<evidence type="ECO:0000256" key="4">
    <source>
        <dbReference type="ARBA" id="ARBA00022833"/>
    </source>
</evidence>
<keyword evidence="1 7" id="KW-0645">Protease</keyword>
<dbReference type="CDD" id="cd07324">
    <property type="entry name" value="M48C_Oma1-like"/>
    <property type="match status" value="1"/>
</dbReference>
<dbReference type="Pfam" id="PF01435">
    <property type="entry name" value="Peptidase_M48"/>
    <property type="match status" value="1"/>
</dbReference>
<keyword evidence="3 7" id="KW-0378">Hydrolase</keyword>
<dbReference type="eggNOG" id="COG4783">
    <property type="taxonomic scope" value="Bacteria"/>
</dbReference>
<dbReference type="InterPro" id="IPR001915">
    <property type="entry name" value="Peptidase_M48"/>
</dbReference>
<evidence type="ECO:0000256" key="1">
    <source>
        <dbReference type="ARBA" id="ARBA00022670"/>
    </source>
</evidence>
<dbReference type="InterPro" id="IPR011990">
    <property type="entry name" value="TPR-like_helical_dom_sf"/>
</dbReference>
<feature type="domain" description="Peptidase M48" evidence="8">
    <location>
        <begin position="79"/>
        <end position="246"/>
    </location>
</feature>
<evidence type="ECO:0000256" key="7">
    <source>
        <dbReference type="RuleBase" id="RU003983"/>
    </source>
</evidence>
<evidence type="ECO:0000256" key="6">
    <source>
        <dbReference type="PROSITE-ProRule" id="PRU00339"/>
    </source>
</evidence>
<comment type="similarity">
    <text evidence="7">Belongs to the peptidase M48 family.</text>
</comment>
<keyword evidence="4 7" id="KW-0862">Zinc</keyword>
<dbReference type="InterPro" id="IPR051156">
    <property type="entry name" value="Mito/Outer_Membr_Metalloprot"/>
</dbReference>
<evidence type="ECO:0000256" key="3">
    <source>
        <dbReference type="ARBA" id="ARBA00022801"/>
    </source>
</evidence>
<dbReference type="PANTHER" id="PTHR22726:SF1">
    <property type="entry name" value="METALLOENDOPEPTIDASE OMA1, MITOCHONDRIAL"/>
    <property type="match status" value="1"/>
</dbReference>
<comment type="cofactor">
    <cofactor evidence="7">
        <name>Zn(2+)</name>
        <dbReference type="ChEBI" id="CHEBI:29105"/>
    </cofactor>
    <text evidence="7">Binds 1 zinc ion per subunit.</text>
</comment>
<accession>A0A081NJH6</accession>
<dbReference type="GO" id="GO:0016020">
    <property type="term" value="C:membrane"/>
    <property type="evidence" value="ECO:0007669"/>
    <property type="project" value="TreeGrafter"/>
</dbReference>
<dbReference type="STRING" id="1137799.GZ78_00175"/>
<dbReference type="EMBL" id="JOKH01000001">
    <property type="protein sequence ID" value="KEQ18599.1"/>
    <property type="molecule type" value="Genomic_DNA"/>
</dbReference>
<keyword evidence="5 7" id="KW-0482">Metalloprotease</keyword>
<proteinExistence type="inferred from homology"/>
<protein>
    <recommendedName>
        <fullName evidence="8">Peptidase M48 domain-containing protein</fullName>
    </recommendedName>
</protein>
<gene>
    <name evidence="9" type="ORF">GZ78_00175</name>
</gene>
<name>A0A081NJH6_9GAMM</name>